<reference evidence="2 3" key="1">
    <citation type="submission" date="2016-03" db="EMBL/GenBank/DDBJ databases">
        <title>Genome sequence of Rhodococcus kyotonensis KB10.</title>
        <authorList>
            <person name="Jeong H."/>
            <person name="Hong C.E."/>
            <person name="Jo S.H."/>
            <person name="Park J.M."/>
        </authorList>
    </citation>
    <scope>NUCLEOTIDE SEQUENCE [LARGE SCALE GENOMIC DNA]</scope>
    <source>
        <strain evidence="2 3">KB10</strain>
    </source>
</reference>
<dbReference type="SUPFAM" id="SSF56784">
    <property type="entry name" value="HAD-like"/>
    <property type="match status" value="1"/>
</dbReference>
<accession>A0A177YES4</accession>
<dbReference type="Pfam" id="PF24694">
    <property type="entry name" value="LNS2_PITM1-3"/>
    <property type="match status" value="1"/>
</dbReference>
<organism evidence="2 3">
    <name type="scientific">Rhodococcoides kyotonense</name>
    <dbReference type="NCBI Taxonomy" id="398843"/>
    <lineage>
        <taxon>Bacteria</taxon>
        <taxon>Bacillati</taxon>
        <taxon>Actinomycetota</taxon>
        <taxon>Actinomycetes</taxon>
        <taxon>Mycobacteriales</taxon>
        <taxon>Nocardiaceae</taxon>
        <taxon>Rhodococcoides</taxon>
    </lineage>
</organism>
<name>A0A177YES4_9NOCA</name>
<dbReference type="AlphaFoldDB" id="A0A177YES4"/>
<protein>
    <submittedName>
        <fullName evidence="2">Uncharacterized protein</fullName>
    </submittedName>
</protein>
<dbReference type="EMBL" id="LVHI01000013">
    <property type="protein sequence ID" value="OAK54013.1"/>
    <property type="molecule type" value="Genomic_DNA"/>
</dbReference>
<dbReference type="InterPro" id="IPR023214">
    <property type="entry name" value="HAD_sf"/>
</dbReference>
<dbReference type="Proteomes" id="UP000077519">
    <property type="component" value="Unassembled WGS sequence"/>
</dbReference>
<dbReference type="Gene3D" id="3.40.50.1000">
    <property type="entry name" value="HAD superfamily/HAD-like"/>
    <property type="match status" value="1"/>
</dbReference>
<dbReference type="InterPro" id="IPR036412">
    <property type="entry name" value="HAD-like_sf"/>
</dbReference>
<proteinExistence type="predicted"/>
<sequence>MDTVTKPTRHAPTRRRPRPPVHRPNEDRVVMIDIDGVLADMSAHDSVLTDNEIDPAQRWREFFAHVPDAAVLAGGHDLAWAVHGLGYTIVYSTTRPSYALPATRAWLTDQDFPDSRAVLGRPASEYNQHTRQAWQIKLGHARAVTNRHPAWLRGFVDDDPDAVNRLSSNGVRAHQAGTLAQLGIASLRSTLDAC</sequence>
<feature type="compositionally biased region" description="Basic residues" evidence="1">
    <location>
        <begin position="7"/>
        <end position="21"/>
    </location>
</feature>
<evidence type="ECO:0000256" key="1">
    <source>
        <dbReference type="SAM" id="MobiDB-lite"/>
    </source>
</evidence>
<feature type="region of interest" description="Disordered" evidence="1">
    <location>
        <begin position="1"/>
        <end position="27"/>
    </location>
</feature>
<evidence type="ECO:0000313" key="2">
    <source>
        <dbReference type="EMBL" id="OAK54013.1"/>
    </source>
</evidence>
<comment type="caution">
    <text evidence="2">The sequence shown here is derived from an EMBL/GenBank/DDBJ whole genome shotgun (WGS) entry which is preliminary data.</text>
</comment>
<evidence type="ECO:0000313" key="3">
    <source>
        <dbReference type="Proteomes" id="UP000077519"/>
    </source>
</evidence>
<keyword evidence="3" id="KW-1185">Reference proteome</keyword>
<gene>
    <name evidence="2" type="ORF">A3K89_21130</name>
</gene>